<dbReference type="InterPro" id="IPR016032">
    <property type="entry name" value="Sig_transdc_resp-reg_C-effctor"/>
</dbReference>
<dbReference type="PANTHER" id="PTHR44688:SF16">
    <property type="entry name" value="DNA-BINDING TRANSCRIPTIONAL ACTIVATOR DEVR_DOSR"/>
    <property type="match status" value="1"/>
</dbReference>
<protein>
    <submittedName>
        <fullName evidence="5">LuxR family maltose regulon positive regulatory protein</fullName>
    </submittedName>
</protein>
<gene>
    <name evidence="5" type="ORF">B0I08_107145</name>
</gene>
<proteinExistence type="predicted"/>
<dbReference type="Proteomes" id="UP000237983">
    <property type="component" value="Unassembled WGS sequence"/>
</dbReference>
<dbReference type="PANTHER" id="PTHR44688">
    <property type="entry name" value="DNA-BINDING TRANSCRIPTIONAL ACTIVATOR DEVR_DOSR"/>
    <property type="match status" value="1"/>
</dbReference>
<dbReference type="AlphaFoldDB" id="A0A2T0VAM3"/>
<organism evidence="5 6">
    <name type="scientific">Glaciihabitans tibetensis</name>
    <dbReference type="NCBI Taxonomy" id="1266600"/>
    <lineage>
        <taxon>Bacteria</taxon>
        <taxon>Bacillati</taxon>
        <taxon>Actinomycetota</taxon>
        <taxon>Actinomycetes</taxon>
        <taxon>Micrococcales</taxon>
        <taxon>Microbacteriaceae</taxon>
        <taxon>Glaciihabitans</taxon>
    </lineage>
</organism>
<sequence length="879" mass="95301">MRLSQPNVSGRLVDRPRLLDELAAGLSPPGGSFVVLSAPAGHGKTVLLGQWMSVALAAGRAVGWCSLDRDDRDPSVFWESVLTAVEMAAPASVSSGQLVLPAPPPAGGFEPKDHRRFLLDIQAALEELGDGAAVILDDTHLLAGSPAEDEFRELLELCPANAHLAFATRTSLPDQRARLVRRVHEIDAKSLLFTRSETAELFDGFAVAECVIDELFRSSEGWPAVLGLALPEVALPQGAIPTDVPAASARELLDPDVLYEYFQREIFDQVDPQDQPTLFAFAICPVLSADLADAILQQESSAISLRRLARNNPMLRRTSTDSNGRSWYRVNPLYAEFLREKLISSQPGLLRRGGAIAVAWHLEWGDPRAALRLAAELAEPELLHSVMRRVGCELIADGHSSDLLALAATHGSALLAGVFSPLIVALAAVSEGKVERAEETMANAKPRGLQDEDALEWDWLKYVVAVRIALAHNERVTAVSSGWPDETISALPAPLRTAVHLTRGLAQTRVGEVSGAREELEASRATAESRGDLSSEVMSMVGLAATALGRTDLRQTLAYAERAVALAEDTESQDLSLALAAANILIAWGRFEMLDVAAAQANAELAQQFAAQQPLEELALQARHVYQWVTFDTLPDRRRVAQEFTGAWPPNYALQAAPSLVVPSLHAGLSMARALGEPRWTERLLERSRVVLGDGYDWQVASALVHYSMGRQSSARGILSPLLESSHRPRTPSSEIIAWSLDSVLEFESGNSFRAHEAMIRALAGAGDTGAFAEVLRSEPSVVRTVLARGLDRFGDHIPVAEQLIASGMSRPDSGLGHLTPKERELLAELKSLRTVAEISSDMLLSVNTVKTHMRGIYRKLNVSSRRRAVSEAERRGLL</sequence>
<dbReference type="GO" id="GO:0003677">
    <property type="term" value="F:DNA binding"/>
    <property type="evidence" value="ECO:0007669"/>
    <property type="project" value="UniProtKB-KW"/>
</dbReference>
<evidence type="ECO:0000313" key="6">
    <source>
        <dbReference type="Proteomes" id="UP000237983"/>
    </source>
</evidence>
<accession>A0A2T0VAM3</accession>
<comment type="caution">
    <text evidence="5">The sequence shown here is derived from an EMBL/GenBank/DDBJ whole genome shotgun (WGS) entry which is preliminary data.</text>
</comment>
<dbReference type="Pfam" id="PF25873">
    <property type="entry name" value="WHD_MalT"/>
    <property type="match status" value="1"/>
</dbReference>
<dbReference type="Pfam" id="PF00196">
    <property type="entry name" value="GerE"/>
    <property type="match status" value="1"/>
</dbReference>
<dbReference type="OrthoDB" id="134985at2"/>
<evidence type="ECO:0000256" key="3">
    <source>
        <dbReference type="ARBA" id="ARBA00023163"/>
    </source>
</evidence>
<dbReference type="InterPro" id="IPR000792">
    <property type="entry name" value="Tscrpt_reg_LuxR_C"/>
</dbReference>
<dbReference type="SMART" id="SM00421">
    <property type="entry name" value="HTH_LUXR"/>
    <property type="match status" value="1"/>
</dbReference>
<name>A0A2T0VAM3_9MICO</name>
<keyword evidence="3" id="KW-0804">Transcription</keyword>
<dbReference type="InterPro" id="IPR059106">
    <property type="entry name" value="WHD_MalT"/>
</dbReference>
<dbReference type="InterPro" id="IPR011990">
    <property type="entry name" value="TPR-like_helical_dom_sf"/>
</dbReference>
<dbReference type="EMBL" id="PVTL01000007">
    <property type="protein sequence ID" value="PRY67249.1"/>
    <property type="molecule type" value="Genomic_DNA"/>
</dbReference>
<dbReference type="PROSITE" id="PS50043">
    <property type="entry name" value="HTH_LUXR_2"/>
    <property type="match status" value="1"/>
</dbReference>
<dbReference type="Gene3D" id="1.25.40.10">
    <property type="entry name" value="Tetratricopeptide repeat domain"/>
    <property type="match status" value="1"/>
</dbReference>
<keyword evidence="6" id="KW-1185">Reference proteome</keyword>
<dbReference type="SUPFAM" id="SSF52540">
    <property type="entry name" value="P-loop containing nucleoside triphosphate hydrolases"/>
    <property type="match status" value="1"/>
</dbReference>
<dbReference type="InterPro" id="IPR036388">
    <property type="entry name" value="WH-like_DNA-bd_sf"/>
</dbReference>
<keyword evidence="2" id="KW-0238">DNA-binding</keyword>
<keyword evidence="1" id="KW-0805">Transcription regulation</keyword>
<dbReference type="CDD" id="cd06170">
    <property type="entry name" value="LuxR_C_like"/>
    <property type="match status" value="1"/>
</dbReference>
<feature type="domain" description="HTH luxR-type" evidence="4">
    <location>
        <begin position="812"/>
        <end position="877"/>
    </location>
</feature>
<evidence type="ECO:0000313" key="5">
    <source>
        <dbReference type="EMBL" id="PRY67249.1"/>
    </source>
</evidence>
<evidence type="ECO:0000259" key="4">
    <source>
        <dbReference type="PROSITE" id="PS50043"/>
    </source>
</evidence>
<reference evidence="5 6" key="1">
    <citation type="submission" date="2018-03" db="EMBL/GenBank/DDBJ databases">
        <title>Genomic Encyclopedia of Type Strains, Phase III (KMG-III): the genomes of soil and plant-associated and newly described type strains.</title>
        <authorList>
            <person name="Whitman W."/>
        </authorList>
    </citation>
    <scope>NUCLEOTIDE SEQUENCE [LARGE SCALE GENOMIC DNA]</scope>
    <source>
        <strain evidence="5 6">CGMCC 1.12484</strain>
    </source>
</reference>
<dbReference type="Gene3D" id="1.10.10.10">
    <property type="entry name" value="Winged helix-like DNA-binding domain superfamily/Winged helix DNA-binding domain"/>
    <property type="match status" value="1"/>
</dbReference>
<dbReference type="InterPro" id="IPR027417">
    <property type="entry name" value="P-loop_NTPase"/>
</dbReference>
<dbReference type="RefSeq" id="WP_106213795.1">
    <property type="nucleotide sequence ID" value="NZ_PVTL01000007.1"/>
</dbReference>
<dbReference type="GO" id="GO:0006355">
    <property type="term" value="P:regulation of DNA-templated transcription"/>
    <property type="evidence" value="ECO:0007669"/>
    <property type="project" value="InterPro"/>
</dbReference>
<evidence type="ECO:0000256" key="2">
    <source>
        <dbReference type="ARBA" id="ARBA00023125"/>
    </source>
</evidence>
<dbReference type="SUPFAM" id="SSF46894">
    <property type="entry name" value="C-terminal effector domain of the bipartite response regulators"/>
    <property type="match status" value="1"/>
</dbReference>
<evidence type="ECO:0000256" key="1">
    <source>
        <dbReference type="ARBA" id="ARBA00023015"/>
    </source>
</evidence>